<keyword evidence="1" id="KW-1133">Transmembrane helix</keyword>
<protein>
    <recommendedName>
        <fullName evidence="2">Pectinesterase inhibitor domain-containing protein</fullName>
    </recommendedName>
</protein>
<name>A0AA41S218_PAPNU</name>
<dbReference type="AlphaFoldDB" id="A0AA41S218"/>
<dbReference type="Proteomes" id="UP001177140">
    <property type="component" value="Unassembled WGS sequence"/>
</dbReference>
<evidence type="ECO:0000313" key="3">
    <source>
        <dbReference type="EMBL" id="MCL7027015.1"/>
    </source>
</evidence>
<comment type="caution">
    <text evidence="3">The sequence shown here is derived from an EMBL/GenBank/DDBJ whole genome shotgun (WGS) entry which is preliminary data.</text>
</comment>
<dbReference type="InterPro" id="IPR006501">
    <property type="entry name" value="Pectinesterase_inhib_dom"/>
</dbReference>
<feature type="domain" description="Pectinesterase inhibitor" evidence="2">
    <location>
        <begin position="73"/>
        <end position="133"/>
    </location>
</feature>
<dbReference type="Pfam" id="PF04043">
    <property type="entry name" value="PMEI"/>
    <property type="match status" value="1"/>
</dbReference>
<dbReference type="GO" id="GO:0004857">
    <property type="term" value="F:enzyme inhibitor activity"/>
    <property type="evidence" value="ECO:0007669"/>
    <property type="project" value="InterPro"/>
</dbReference>
<organism evidence="3 4">
    <name type="scientific">Papaver nudicaule</name>
    <name type="common">Iceland poppy</name>
    <dbReference type="NCBI Taxonomy" id="74823"/>
    <lineage>
        <taxon>Eukaryota</taxon>
        <taxon>Viridiplantae</taxon>
        <taxon>Streptophyta</taxon>
        <taxon>Embryophyta</taxon>
        <taxon>Tracheophyta</taxon>
        <taxon>Spermatophyta</taxon>
        <taxon>Magnoliopsida</taxon>
        <taxon>Ranunculales</taxon>
        <taxon>Papaveraceae</taxon>
        <taxon>Papaveroideae</taxon>
        <taxon>Papaver</taxon>
    </lineage>
</organism>
<evidence type="ECO:0000256" key="1">
    <source>
        <dbReference type="SAM" id="Phobius"/>
    </source>
</evidence>
<proteinExistence type="predicted"/>
<sequence>MDSMNSFKGYGKVDEAEERAFRRKTRRRITIITISTVILLIVVIAAVAGVLMKKKNTESSPIPTSKPLSLSQSIKAVCSVTQYPDSCFSSISSMHNGSSDTADPKELFLLSLKATVKELSGLTSLPDNIISKKINGVDQWRSQTFDMGGAKLIWRFWRPEAADFFFSVLHHKQRFSFEFSLFLL</sequence>
<dbReference type="EMBL" id="JAJJMA010063540">
    <property type="protein sequence ID" value="MCL7027015.1"/>
    <property type="molecule type" value="Genomic_DNA"/>
</dbReference>
<evidence type="ECO:0000259" key="2">
    <source>
        <dbReference type="Pfam" id="PF04043"/>
    </source>
</evidence>
<dbReference type="Gene3D" id="1.20.140.40">
    <property type="entry name" value="Invertase/pectin methylesterase inhibitor family protein"/>
    <property type="match status" value="1"/>
</dbReference>
<keyword evidence="1" id="KW-0812">Transmembrane</keyword>
<keyword evidence="4" id="KW-1185">Reference proteome</keyword>
<accession>A0AA41S218</accession>
<feature type="transmembrane region" description="Helical" evidence="1">
    <location>
        <begin position="29"/>
        <end position="52"/>
    </location>
</feature>
<dbReference type="InterPro" id="IPR035513">
    <property type="entry name" value="Invertase/methylesterase_inhib"/>
</dbReference>
<evidence type="ECO:0000313" key="4">
    <source>
        <dbReference type="Proteomes" id="UP001177140"/>
    </source>
</evidence>
<dbReference type="SUPFAM" id="SSF101148">
    <property type="entry name" value="Plant invertase/pectin methylesterase inhibitor"/>
    <property type="match status" value="1"/>
</dbReference>
<gene>
    <name evidence="3" type="ORF">MKW94_026215</name>
</gene>
<reference evidence="3" key="1">
    <citation type="submission" date="2022-03" db="EMBL/GenBank/DDBJ databases">
        <title>A functionally conserved STORR gene fusion in Papaver species that diverged 16.8 million years ago.</title>
        <authorList>
            <person name="Catania T."/>
        </authorList>
    </citation>
    <scope>NUCLEOTIDE SEQUENCE</scope>
    <source>
        <strain evidence="3">S-191538</strain>
    </source>
</reference>
<keyword evidence="1" id="KW-0472">Membrane</keyword>